<dbReference type="AlphaFoldDB" id="A0A382Z7D4"/>
<name>A0A382Z7D4_9ZZZZ</name>
<sequence length="33" mass="3873">MAVDDMKFEILDSPINHRGQYFSLSYLFIVYGC</sequence>
<evidence type="ECO:0000313" key="1">
    <source>
        <dbReference type="EMBL" id="SVD91363.1"/>
    </source>
</evidence>
<reference evidence="1" key="1">
    <citation type="submission" date="2018-05" db="EMBL/GenBank/DDBJ databases">
        <authorList>
            <person name="Lanie J.A."/>
            <person name="Ng W.-L."/>
            <person name="Kazmierczak K.M."/>
            <person name="Andrzejewski T.M."/>
            <person name="Davidsen T.M."/>
            <person name="Wayne K.J."/>
            <person name="Tettelin H."/>
            <person name="Glass J.I."/>
            <person name="Rusch D."/>
            <person name="Podicherti R."/>
            <person name="Tsui H.-C.T."/>
            <person name="Winkler M.E."/>
        </authorList>
    </citation>
    <scope>NUCLEOTIDE SEQUENCE</scope>
</reference>
<proteinExistence type="predicted"/>
<feature type="non-terminal residue" evidence="1">
    <location>
        <position position="33"/>
    </location>
</feature>
<accession>A0A382Z7D4</accession>
<gene>
    <name evidence="1" type="ORF">METZ01_LOCUS444217</name>
</gene>
<organism evidence="1">
    <name type="scientific">marine metagenome</name>
    <dbReference type="NCBI Taxonomy" id="408172"/>
    <lineage>
        <taxon>unclassified sequences</taxon>
        <taxon>metagenomes</taxon>
        <taxon>ecological metagenomes</taxon>
    </lineage>
</organism>
<dbReference type="EMBL" id="UINC01181597">
    <property type="protein sequence ID" value="SVD91363.1"/>
    <property type="molecule type" value="Genomic_DNA"/>
</dbReference>
<protein>
    <submittedName>
        <fullName evidence="1">Uncharacterized protein</fullName>
    </submittedName>
</protein>
<dbReference type="PROSITE" id="PS51257">
    <property type="entry name" value="PROKAR_LIPOPROTEIN"/>
    <property type="match status" value="1"/>
</dbReference>